<dbReference type="Pfam" id="PF11460">
    <property type="entry name" value="DUF3007"/>
    <property type="match status" value="1"/>
</dbReference>
<reference evidence="3 4" key="1">
    <citation type="submission" date="2017-07" db="EMBL/GenBank/DDBJ databases">
        <title>An improved, manually edited Actinidia chinensis var. chinensis (kiwifruit) genome highlights the challenges associated with draft genomes and gene prediction in plants.</title>
        <authorList>
            <person name="Pilkington S."/>
            <person name="Crowhurst R."/>
            <person name="Hilario E."/>
            <person name="Nardozza S."/>
            <person name="Fraser L."/>
            <person name="Peng Y."/>
            <person name="Gunaseelan K."/>
            <person name="Simpson R."/>
            <person name="Tahir J."/>
            <person name="Deroles S."/>
            <person name="Templeton K."/>
            <person name="Luo Z."/>
            <person name="Davy M."/>
            <person name="Cheng C."/>
            <person name="Mcneilage M."/>
            <person name="Scaglione D."/>
            <person name="Liu Y."/>
            <person name="Zhang Q."/>
            <person name="Datson P."/>
            <person name="De Silva N."/>
            <person name="Gardiner S."/>
            <person name="Bassett H."/>
            <person name="Chagne D."/>
            <person name="Mccallum J."/>
            <person name="Dzierzon H."/>
            <person name="Deng C."/>
            <person name="Wang Y.-Y."/>
            <person name="Barron N."/>
            <person name="Manako K."/>
            <person name="Bowen J."/>
            <person name="Foster T."/>
            <person name="Erridge Z."/>
            <person name="Tiffin H."/>
            <person name="Waite C."/>
            <person name="Davies K."/>
            <person name="Grierson E."/>
            <person name="Laing W."/>
            <person name="Kirk R."/>
            <person name="Chen X."/>
            <person name="Wood M."/>
            <person name="Montefiori M."/>
            <person name="Brummell D."/>
            <person name="Schwinn K."/>
            <person name="Catanach A."/>
            <person name="Fullerton C."/>
            <person name="Li D."/>
            <person name="Meiyalaghan S."/>
            <person name="Nieuwenhuizen N."/>
            <person name="Read N."/>
            <person name="Prakash R."/>
            <person name="Hunter D."/>
            <person name="Zhang H."/>
            <person name="Mckenzie M."/>
            <person name="Knabel M."/>
            <person name="Harris A."/>
            <person name="Allan A."/>
            <person name="Chen A."/>
            <person name="Janssen B."/>
            <person name="Plunkett B."/>
            <person name="Dwamena C."/>
            <person name="Voogd C."/>
            <person name="Leif D."/>
            <person name="Lafferty D."/>
            <person name="Souleyre E."/>
            <person name="Varkonyi-Gasic E."/>
            <person name="Gambi F."/>
            <person name="Hanley J."/>
            <person name="Yao J.-L."/>
            <person name="Cheung J."/>
            <person name="David K."/>
            <person name="Warren B."/>
            <person name="Marsh K."/>
            <person name="Snowden K."/>
            <person name="Lin-Wang K."/>
            <person name="Brian L."/>
            <person name="Martinez-Sanchez M."/>
            <person name="Wang M."/>
            <person name="Ileperuma N."/>
            <person name="Macnee N."/>
            <person name="Campin R."/>
            <person name="Mcatee P."/>
            <person name="Drummond R."/>
            <person name="Espley R."/>
            <person name="Ireland H."/>
            <person name="Wu R."/>
            <person name="Atkinson R."/>
            <person name="Karunairetnam S."/>
            <person name="Bulley S."/>
            <person name="Chunkath S."/>
            <person name="Hanley Z."/>
            <person name="Storey R."/>
            <person name="Thrimawithana A."/>
            <person name="Thomson S."/>
            <person name="David C."/>
            <person name="Testolin R."/>
        </authorList>
    </citation>
    <scope>NUCLEOTIDE SEQUENCE [LARGE SCALE GENOMIC DNA]</scope>
    <source>
        <strain evidence="4">cv. Red5</strain>
        <tissue evidence="3">Young leaf</tissue>
    </source>
</reference>
<gene>
    <name evidence="3" type="ORF">CEY00_Acc26566</name>
</gene>
<dbReference type="EMBL" id="NKQK01000023">
    <property type="protein sequence ID" value="PSR96514.1"/>
    <property type="molecule type" value="Genomic_DNA"/>
</dbReference>
<feature type="compositionally biased region" description="Polar residues" evidence="2">
    <location>
        <begin position="73"/>
        <end position="85"/>
    </location>
</feature>
<comment type="caution">
    <text evidence="3">The sequence shown here is derived from an EMBL/GenBank/DDBJ whole genome shotgun (WGS) entry which is preliminary data.</text>
</comment>
<dbReference type="PANTHER" id="PTHR35734">
    <property type="entry name" value="OS01G0805200 PROTEIN"/>
    <property type="match status" value="1"/>
</dbReference>
<keyword evidence="1" id="KW-0175">Coiled coil</keyword>
<evidence type="ECO:0000256" key="1">
    <source>
        <dbReference type="SAM" id="Coils"/>
    </source>
</evidence>
<dbReference type="Proteomes" id="UP000241394">
    <property type="component" value="Chromosome LG23"/>
</dbReference>
<name>A0A2R6PTT9_ACTCC</name>
<evidence type="ECO:0000313" key="4">
    <source>
        <dbReference type="Proteomes" id="UP000241394"/>
    </source>
</evidence>
<accession>A0A2R6PTT9</accession>
<dbReference type="InParanoid" id="A0A2R6PTT9"/>
<evidence type="ECO:0000256" key="2">
    <source>
        <dbReference type="SAM" id="MobiDB-lite"/>
    </source>
</evidence>
<dbReference type="OrthoDB" id="5023at2759"/>
<dbReference type="Gramene" id="PSR96514">
    <property type="protein sequence ID" value="PSR96514"/>
    <property type="gene ID" value="CEY00_Acc26566"/>
</dbReference>
<keyword evidence="4" id="KW-1185">Reference proteome</keyword>
<dbReference type="AlphaFoldDB" id="A0A2R6PTT9"/>
<evidence type="ECO:0000313" key="3">
    <source>
        <dbReference type="EMBL" id="PSR96514.1"/>
    </source>
</evidence>
<reference evidence="4" key="2">
    <citation type="journal article" date="2018" name="BMC Genomics">
        <title>A manually annotated Actinidia chinensis var. chinensis (kiwifruit) genome highlights the challenges associated with draft genomes and gene prediction in plants.</title>
        <authorList>
            <person name="Pilkington S.M."/>
            <person name="Crowhurst R."/>
            <person name="Hilario E."/>
            <person name="Nardozza S."/>
            <person name="Fraser L."/>
            <person name="Peng Y."/>
            <person name="Gunaseelan K."/>
            <person name="Simpson R."/>
            <person name="Tahir J."/>
            <person name="Deroles S.C."/>
            <person name="Templeton K."/>
            <person name="Luo Z."/>
            <person name="Davy M."/>
            <person name="Cheng C."/>
            <person name="McNeilage M."/>
            <person name="Scaglione D."/>
            <person name="Liu Y."/>
            <person name="Zhang Q."/>
            <person name="Datson P."/>
            <person name="De Silva N."/>
            <person name="Gardiner S.E."/>
            <person name="Bassett H."/>
            <person name="Chagne D."/>
            <person name="McCallum J."/>
            <person name="Dzierzon H."/>
            <person name="Deng C."/>
            <person name="Wang Y.Y."/>
            <person name="Barron L."/>
            <person name="Manako K."/>
            <person name="Bowen J."/>
            <person name="Foster T.M."/>
            <person name="Erridge Z.A."/>
            <person name="Tiffin H."/>
            <person name="Waite C.N."/>
            <person name="Davies K.M."/>
            <person name="Grierson E.P."/>
            <person name="Laing W.A."/>
            <person name="Kirk R."/>
            <person name="Chen X."/>
            <person name="Wood M."/>
            <person name="Montefiori M."/>
            <person name="Brummell D.A."/>
            <person name="Schwinn K.E."/>
            <person name="Catanach A."/>
            <person name="Fullerton C."/>
            <person name="Li D."/>
            <person name="Meiyalaghan S."/>
            <person name="Nieuwenhuizen N."/>
            <person name="Read N."/>
            <person name="Prakash R."/>
            <person name="Hunter D."/>
            <person name="Zhang H."/>
            <person name="McKenzie M."/>
            <person name="Knabel M."/>
            <person name="Harris A."/>
            <person name="Allan A.C."/>
            <person name="Gleave A."/>
            <person name="Chen A."/>
            <person name="Janssen B.J."/>
            <person name="Plunkett B."/>
            <person name="Ampomah-Dwamena C."/>
            <person name="Voogd C."/>
            <person name="Leif D."/>
            <person name="Lafferty D."/>
            <person name="Souleyre E.J.F."/>
            <person name="Varkonyi-Gasic E."/>
            <person name="Gambi F."/>
            <person name="Hanley J."/>
            <person name="Yao J.L."/>
            <person name="Cheung J."/>
            <person name="David K.M."/>
            <person name="Warren B."/>
            <person name="Marsh K."/>
            <person name="Snowden K.C."/>
            <person name="Lin-Wang K."/>
            <person name="Brian L."/>
            <person name="Martinez-Sanchez M."/>
            <person name="Wang M."/>
            <person name="Ileperuma N."/>
            <person name="Macnee N."/>
            <person name="Campin R."/>
            <person name="McAtee P."/>
            <person name="Drummond R.S.M."/>
            <person name="Espley R.V."/>
            <person name="Ireland H.S."/>
            <person name="Wu R."/>
            <person name="Atkinson R.G."/>
            <person name="Karunairetnam S."/>
            <person name="Bulley S."/>
            <person name="Chunkath S."/>
            <person name="Hanley Z."/>
            <person name="Storey R."/>
            <person name="Thrimawithana A.H."/>
            <person name="Thomson S."/>
            <person name="David C."/>
            <person name="Testolin R."/>
            <person name="Huang H."/>
            <person name="Hellens R.P."/>
            <person name="Schaffer R.J."/>
        </authorList>
    </citation>
    <scope>NUCLEOTIDE SEQUENCE [LARGE SCALE GENOMIC DNA]</scope>
    <source>
        <strain evidence="4">cv. Red5</strain>
    </source>
</reference>
<dbReference type="InterPro" id="IPR021562">
    <property type="entry name" value="DUF3007"/>
</dbReference>
<proteinExistence type="predicted"/>
<organism evidence="3 4">
    <name type="scientific">Actinidia chinensis var. chinensis</name>
    <name type="common">Chinese soft-hair kiwi</name>
    <dbReference type="NCBI Taxonomy" id="1590841"/>
    <lineage>
        <taxon>Eukaryota</taxon>
        <taxon>Viridiplantae</taxon>
        <taxon>Streptophyta</taxon>
        <taxon>Embryophyta</taxon>
        <taxon>Tracheophyta</taxon>
        <taxon>Spermatophyta</taxon>
        <taxon>Magnoliopsida</taxon>
        <taxon>eudicotyledons</taxon>
        <taxon>Gunneridae</taxon>
        <taxon>Pentapetalae</taxon>
        <taxon>asterids</taxon>
        <taxon>Ericales</taxon>
        <taxon>Actinidiaceae</taxon>
        <taxon>Actinidia</taxon>
    </lineage>
</organism>
<feature type="coiled-coil region" evidence="1">
    <location>
        <begin position="120"/>
        <end position="147"/>
    </location>
</feature>
<dbReference type="PANTHER" id="PTHR35734:SF1">
    <property type="entry name" value="OS01G0805200 PROTEIN"/>
    <property type="match status" value="1"/>
</dbReference>
<protein>
    <submittedName>
        <fullName evidence="3">von Willebrand factor A domain-containing protein</fullName>
    </submittedName>
</protein>
<feature type="region of interest" description="Disordered" evidence="2">
    <location>
        <begin position="73"/>
        <end position="105"/>
    </location>
</feature>
<dbReference type="STRING" id="1590841.A0A2R6PTT9"/>
<sequence length="148" mass="16650">MAYVQLTNVNGKILCKKGAISLLGFSSDLPLSIPRVRAIEERAISQSLSTKETTFLFSRKRSYNMTSKKVNLTIPRCSSPSNSTGSRDEPSDQTKTPFGYTRNAQQLRDYESKVMEKRLEGLTEAELEALLEQVEEEKRRLASGEQVN</sequence>